<comment type="caution">
    <text evidence="2">The sequence shown here is derived from an EMBL/GenBank/DDBJ whole genome shotgun (WGS) entry which is preliminary data.</text>
</comment>
<proteinExistence type="predicted"/>
<keyword evidence="1" id="KW-0472">Membrane</keyword>
<dbReference type="EMBL" id="JAERRA010000001">
    <property type="protein sequence ID" value="MBL0719715.1"/>
    <property type="molecule type" value="Genomic_DNA"/>
</dbReference>
<keyword evidence="3" id="KW-1185">Reference proteome</keyword>
<gene>
    <name evidence="2" type="ORF">JI742_07420</name>
</gene>
<sequence>MSLDLAVYLLIALALVAANLPFFSQRLLLLGPRRADKGLGWRLLELLILCALVTALGFMLEARLGQRHAQGWPFYAVVVCLFLTFAFPGFVWRHLRRST</sequence>
<organism evidence="2 3">
    <name type="scientific">Aquariibacter lacus</name>
    <dbReference type="NCBI Taxonomy" id="2801332"/>
    <lineage>
        <taxon>Bacteria</taxon>
        <taxon>Pseudomonadati</taxon>
        <taxon>Pseudomonadota</taxon>
        <taxon>Betaproteobacteria</taxon>
        <taxon>Burkholderiales</taxon>
        <taxon>Sphaerotilaceae</taxon>
        <taxon>Aquariibacter</taxon>
    </lineage>
</organism>
<evidence type="ECO:0000313" key="2">
    <source>
        <dbReference type="EMBL" id="MBL0719715.1"/>
    </source>
</evidence>
<dbReference type="PIRSF" id="PIRSF019883">
    <property type="entry name" value="UCP019883"/>
    <property type="match status" value="1"/>
</dbReference>
<keyword evidence="1" id="KW-1133">Transmembrane helix</keyword>
<reference evidence="2 3" key="1">
    <citation type="submission" date="2021-01" db="EMBL/GenBank/DDBJ databases">
        <title>Piscinibacter sp. Jin2 Genome sequencing and assembly.</title>
        <authorList>
            <person name="Kim I."/>
        </authorList>
    </citation>
    <scope>NUCLEOTIDE SEQUENCE [LARGE SCALE GENOMIC DNA]</scope>
    <source>
        <strain evidence="2 3">Jin2</strain>
    </source>
</reference>
<evidence type="ECO:0000256" key="1">
    <source>
        <dbReference type="SAM" id="Phobius"/>
    </source>
</evidence>
<dbReference type="AlphaFoldDB" id="A0A9X1BND4"/>
<protein>
    <submittedName>
        <fullName evidence="2">DUF2818 family protein</fullName>
    </submittedName>
</protein>
<evidence type="ECO:0000313" key="3">
    <source>
        <dbReference type="Proteomes" id="UP000643207"/>
    </source>
</evidence>
<feature type="transmembrane region" description="Helical" evidence="1">
    <location>
        <begin position="72"/>
        <end position="92"/>
    </location>
</feature>
<dbReference type="Pfam" id="PF10993">
    <property type="entry name" value="DUF2818"/>
    <property type="match status" value="1"/>
</dbReference>
<keyword evidence="1" id="KW-0812">Transmembrane</keyword>
<accession>A0A9X1BND4</accession>
<name>A0A9X1BND4_9BURK</name>
<dbReference type="InterPro" id="IPR016768">
    <property type="entry name" value="UCP019883"/>
</dbReference>
<feature type="transmembrane region" description="Helical" evidence="1">
    <location>
        <begin position="6"/>
        <end position="23"/>
    </location>
</feature>
<dbReference type="Proteomes" id="UP000643207">
    <property type="component" value="Unassembled WGS sequence"/>
</dbReference>
<feature type="transmembrane region" description="Helical" evidence="1">
    <location>
        <begin position="43"/>
        <end position="60"/>
    </location>
</feature>
<dbReference type="RefSeq" id="WP_201825156.1">
    <property type="nucleotide sequence ID" value="NZ_JAERRA010000001.1"/>
</dbReference>